<sequence>MHRAFASSSVPPGGALGLRGVMPHRSSFPTRGDRKPGEVSDVSGCTGAVKPHENLQTETGLQREILAERQEAELPLQAN</sequence>
<name>A0A4Z2FFL1_9TELE</name>
<evidence type="ECO:0000313" key="3">
    <source>
        <dbReference type="Proteomes" id="UP000314294"/>
    </source>
</evidence>
<organism evidence="2 3">
    <name type="scientific">Liparis tanakae</name>
    <name type="common">Tanaka's snailfish</name>
    <dbReference type="NCBI Taxonomy" id="230148"/>
    <lineage>
        <taxon>Eukaryota</taxon>
        <taxon>Metazoa</taxon>
        <taxon>Chordata</taxon>
        <taxon>Craniata</taxon>
        <taxon>Vertebrata</taxon>
        <taxon>Euteleostomi</taxon>
        <taxon>Actinopterygii</taxon>
        <taxon>Neopterygii</taxon>
        <taxon>Teleostei</taxon>
        <taxon>Neoteleostei</taxon>
        <taxon>Acanthomorphata</taxon>
        <taxon>Eupercaria</taxon>
        <taxon>Perciformes</taxon>
        <taxon>Cottioidei</taxon>
        <taxon>Cottales</taxon>
        <taxon>Liparidae</taxon>
        <taxon>Liparis</taxon>
    </lineage>
</organism>
<dbReference type="EMBL" id="SRLO01001300">
    <property type="protein sequence ID" value="TNN39202.1"/>
    <property type="molecule type" value="Genomic_DNA"/>
</dbReference>
<reference evidence="2 3" key="1">
    <citation type="submission" date="2019-03" db="EMBL/GenBank/DDBJ databases">
        <title>First draft genome of Liparis tanakae, snailfish: a comprehensive survey of snailfish specific genes.</title>
        <authorList>
            <person name="Kim W."/>
            <person name="Song I."/>
            <person name="Jeong J.-H."/>
            <person name="Kim D."/>
            <person name="Kim S."/>
            <person name="Ryu S."/>
            <person name="Song J.Y."/>
            <person name="Lee S.K."/>
        </authorList>
    </citation>
    <scope>NUCLEOTIDE SEQUENCE [LARGE SCALE GENOMIC DNA]</scope>
    <source>
        <tissue evidence="2">Muscle</tissue>
    </source>
</reference>
<keyword evidence="3" id="KW-1185">Reference proteome</keyword>
<comment type="caution">
    <text evidence="2">The sequence shown here is derived from an EMBL/GenBank/DDBJ whole genome shotgun (WGS) entry which is preliminary data.</text>
</comment>
<gene>
    <name evidence="2" type="ORF">EYF80_050633</name>
</gene>
<evidence type="ECO:0000256" key="1">
    <source>
        <dbReference type="SAM" id="MobiDB-lite"/>
    </source>
</evidence>
<proteinExistence type="predicted"/>
<protein>
    <submittedName>
        <fullName evidence="2">Uncharacterized protein</fullName>
    </submittedName>
</protein>
<feature type="compositionally biased region" description="Polar residues" evidence="1">
    <location>
        <begin position="1"/>
        <end position="10"/>
    </location>
</feature>
<accession>A0A4Z2FFL1</accession>
<dbReference type="AlphaFoldDB" id="A0A4Z2FFL1"/>
<feature type="region of interest" description="Disordered" evidence="1">
    <location>
        <begin position="1"/>
        <end position="58"/>
    </location>
</feature>
<dbReference type="Proteomes" id="UP000314294">
    <property type="component" value="Unassembled WGS sequence"/>
</dbReference>
<evidence type="ECO:0000313" key="2">
    <source>
        <dbReference type="EMBL" id="TNN39202.1"/>
    </source>
</evidence>